<dbReference type="GO" id="GO:0006457">
    <property type="term" value="P:protein folding"/>
    <property type="evidence" value="ECO:0007669"/>
    <property type="project" value="TreeGrafter"/>
</dbReference>
<keyword evidence="10 11" id="KW-0676">Redox-active center</keyword>
<feature type="domain" description="Thioredoxin" evidence="14">
    <location>
        <begin position="22"/>
        <end position="145"/>
    </location>
</feature>
<dbReference type="GO" id="GO:0003756">
    <property type="term" value="F:protein disulfide isomerase activity"/>
    <property type="evidence" value="ECO:0007669"/>
    <property type="project" value="UniProtKB-EC"/>
</dbReference>
<evidence type="ECO:0000256" key="8">
    <source>
        <dbReference type="ARBA" id="ARBA00023157"/>
    </source>
</evidence>
<evidence type="ECO:0000256" key="13">
    <source>
        <dbReference type="RuleBase" id="RU361130"/>
    </source>
</evidence>
<dbReference type="EnsemblMetazoa" id="CLYHEMT012016.1">
    <property type="protein sequence ID" value="CLYHEMP012016.1"/>
    <property type="gene ID" value="CLYHEMG012016"/>
</dbReference>
<evidence type="ECO:0000256" key="2">
    <source>
        <dbReference type="ARBA" id="ARBA00004319"/>
    </source>
</evidence>
<dbReference type="PANTHER" id="PTHR18929:SF210">
    <property type="entry name" value="PROTEIN DISULFIDE-ISOMERASE A4"/>
    <property type="match status" value="1"/>
</dbReference>
<keyword evidence="6" id="KW-0677">Repeat</keyword>
<evidence type="ECO:0000256" key="10">
    <source>
        <dbReference type="ARBA" id="ARBA00023284"/>
    </source>
</evidence>
<dbReference type="CDD" id="cd02961">
    <property type="entry name" value="PDI_a_family"/>
    <property type="match status" value="2"/>
</dbReference>
<dbReference type="FunFam" id="3.40.30.10:FF:000107">
    <property type="entry name" value="Protein disulfide-isomerase 5-2"/>
    <property type="match status" value="1"/>
</dbReference>
<dbReference type="InterPro" id="IPR013766">
    <property type="entry name" value="Thioredoxin_domain"/>
</dbReference>
<evidence type="ECO:0000256" key="7">
    <source>
        <dbReference type="ARBA" id="ARBA00022824"/>
    </source>
</evidence>
<proteinExistence type="inferred from homology"/>
<keyword evidence="7" id="KW-0256">Endoplasmic reticulum</keyword>
<dbReference type="PROSITE" id="PS51352">
    <property type="entry name" value="THIOREDOXIN_2"/>
    <property type="match status" value="3"/>
</dbReference>
<sequence>MANSKTWIKISFLSCLVFVALAETGEADKVPEAPKEDDGVLVLTDDNFKGVIEKEKFVLVEFYAPWCGHCKALAPAYAEAAKQLKKSENPVPLAKVDCTVEKDVCNTHQVQGYPTLKWFKDGEASDYDGPRDHDGIVSYVLERSDPNYKPPPEAVLTLTKDNFDEITQKEELMLVEFYAPWCGHCKKIGPELEKAAKVLQKREKPIAIGKVDATVETDLATKFEVTGYPTMLIMRNGKKYEYKGPRNEPEISEYLINQEGEATKLKATMKEVKNFIKEPNNNDPVILAVADNTEDPIYKLFVEANNDVRDDYSFGHTFAKEAKKYFGLKKSAILLIQPDHLRSKHEAKQHVYQDESGSPSEVQKFYKKNYIPLVGFFRTDNEKRFEKKPMVLVFYDVNFSPTYRSITQFWRSKVVEVAKEFPDIQFAVANEEDSEGRLKDLGLTESGEDVNVGAYDAAGRRYALVDEEFSEDTLTEFVEEFLKGNVKPVIKSQRAAPKAKPGKVQVVTGNTFDQIVMDESKEVFIEFYAPWCGHCKAIEGYINKLAAKYKGEKDIIIAKMDGTLNEGPSQYAFEGFPTIYYSLPGKKNDPIKLDGKRDMDALVEFIETNSKVLKNKKTEL</sequence>
<evidence type="ECO:0000256" key="12">
    <source>
        <dbReference type="RuleBase" id="RU004208"/>
    </source>
</evidence>
<feature type="chain" id="PRO_5029944532" description="Protein disulfide-isomerase" evidence="13">
    <location>
        <begin position="23"/>
        <end position="620"/>
    </location>
</feature>
<keyword evidence="5 13" id="KW-0732">Signal</keyword>
<dbReference type="AlphaFoldDB" id="A0A7M5VET4"/>
<dbReference type="EC" id="5.3.4.1" evidence="4 13"/>
<dbReference type="Gene3D" id="3.40.30.10">
    <property type="entry name" value="Glutaredoxin"/>
    <property type="match status" value="5"/>
</dbReference>
<dbReference type="GeneID" id="136816872"/>
<feature type="disulfide bond" description="Redox-active" evidence="11">
    <location>
        <begin position="532"/>
        <end position="535"/>
    </location>
</feature>
<dbReference type="PROSITE" id="PS00194">
    <property type="entry name" value="THIOREDOXIN_1"/>
    <property type="match status" value="3"/>
</dbReference>
<dbReference type="GO" id="GO:0009986">
    <property type="term" value="C:cell surface"/>
    <property type="evidence" value="ECO:0007669"/>
    <property type="project" value="TreeGrafter"/>
</dbReference>
<feature type="signal peptide" evidence="13">
    <location>
        <begin position="1"/>
        <end position="22"/>
    </location>
</feature>
<dbReference type="Pfam" id="PF00085">
    <property type="entry name" value="Thioredoxin"/>
    <property type="match status" value="3"/>
</dbReference>
<evidence type="ECO:0000256" key="9">
    <source>
        <dbReference type="ARBA" id="ARBA00023235"/>
    </source>
</evidence>
<dbReference type="SUPFAM" id="SSF52833">
    <property type="entry name" value="Thioredoxin-like"/>
    <property type="match status" value="5"/>
</dbReference>
<protein>
    <recommendedName>
        <fullName evidence="4 13">Protein disulfide-isomerase</fullName>
        <ecNumber evidence="4 13">5.3.4.1</ecNumber>
    </recommendedName>
</protein>
<dbReference type="FunFam" id="3.40.30.10:FF:000076">
    <property type="entry name" value="Protein disulfide-isomerase A4"/>
    <property type="match status" value="1"/>
</dbReference>
<evidence type="ECO:0000256" key="5">
    <source>
        <dbReference type="ARBA" id="ARBA00022729"/>
    </source>
</evidence>
<keyword evidence="9 13" id="KW-0413">Isomerase</keyword>
<dbReference type="InterPro" id="IPR005788">
    <property type="entry name" value="PDI_thioredoxin-like_dom"/>
</dbReference>
<dbReference type="NCBIfam" id="TIGR01126">
    <property type="entry name" value="pdi_dom"/>
    <property type="match status" value="2"/>
</dbReference>
<feature type="domain" description="Thioredoxin" evidence="14">
    <location>
        <begin position="147"/>
        <end position="261"/>
    </location>
</feature>
<dbReference type="Pfam" id="PF13848">
    <property type="entry name" value="Thioredoxin_6"/>
    <property type="match status" value="1"/>
</dbReference>
<dbReference type="Proteomes" id="UP000594262">
    <property type="component" value="Unplaced"/>
</dbReference>
<dbReference type="InterPro" id="IPR017937">
    <property type="entry name" value="Thioredoxin_CS"/>
</dbReference>
<organism evidence="15 16">
    <name type="scientific">Clytia hemisphaerica</name>
    <dbReference type="NCBI Taxonomy" id="252671"/>
    <lineage>
        <taxon>Eukaryota</taxon>
        <taxon>Metazoa</taxon>
        <taxon>Cnidaria</taxon>
        <taxon>Hydrozoa</taxon>
        <taxon>Hydroidolina</taxon>
        <taxon>Leptothecata</taxon>
        <taxon>Obeliida</taxon>
        <taxon>Clytiidae</taxon>
        <taxon>Clytia</taxon>
    </lineage>
</organism>
<reference evidence="15" key="1">
    <citation type="submission" date="2021-01" db="UniProtKB">
        <authorList>
            <consortium name="EnsemblMetazoa"/>
        </authorList>
    </citation>
    <scope>IDENTIFICATION</scope>
</reference>
<dbReference type="CDD" id="cd02995">
    <property type="entry name" value="PDI_a_PDI_a'_C"/>
    <property type="match status" value="1"/>
</dbReference>
<evidence type="ECO:0000256" key="1">
    <source>
        <dbReference type="ARBA" id="ARBA00001182"/>
    </source>
</evidence>
<dbReference type="OrthoDB" id="427280at2759"/>
<evidence type="ECO:0000256" key="3">
    <source>
        <dbReference type="ARBA" id="ARBA00006347"/>
    </source>
</evidence>
<dbReference type="PRINTS" id="PR00421">
    <property type="entry name" value="THIOREDOXIN"/>
</dbReference>
<feature type="domain" description="Thioredoxin" evidence="14">
    <location>
        <begin position="493"/>
        <end position="611"/>
    </location>
</feature>
<evidence type="ECO:0000256" key="6">
    <source>
        <dbReference type="ARBA" id="ARBA00022737"/>
    </source>
</evidence>
<evidence type="ECO:0000259" key="14">
    <source>
        <dbReference type="PROSITE" id="PS51352"/>
    </source>
</evidence>
<evidence type="ECO:0000313" key="16">
    <source>
        <dbReference type="Proteomes" id="UP000594262"/>
    </source>
</evidence>
<dbReference type="GO" id="GO:0034976">
    <property type="term" value="P:response to endoplasmic reticulum stress"/>
    <property type="evidence" value="ECO:0007669"/>
    <property type="project" value="TreeGrafter"/>
</dbReference>
<dbReference type="GO" id="GO:0005788">
    <property type="term" value="C:endoplasmic reticulum lumen"/>
    <property type="evidence" value="ECO:0007669"/>
    <property type="project" value="UniProtKB-SubCell"/>
</dbReference>
<comment type="similarity">
    <text evidence="3 12">Belongs to the protein disulfide isomerase family.</text>
</comment>
<feature type="disulfide bond" description="Redox-active" evidence="11">
    <location>
        <begin position="182"/>
        <end position="185"/>
    </location>
</feature>
<dbReference type="NCBIfam" id="TIGR01130">
    <property type="entry name" value="ER_PDI_fam"/>
    <property type="match status" value="1"/>
</dbReference>
<comment type="subcellular location">
    <subcellularLocation>
        <location evidence="2">Endoplasmic reticulum lumen</location>
    </subcellularLocation>
</comment>
<keyword evidence="8 11" id="KW-1015">Disulfide bond</keyword>
<dbReference type="PANTHER" id="PTHR18929">
    <property type="entry name" value="PROTEIN DISULFIDE ISOMERASE"/>
    <property type="match status" value="1"/>
</dbReference>
<accession>A0A7M5VET4</accession>
<dbReference type="RefSeq" id="XP_066929301.1">
    <property type="nucleotide sequence ID" value="XM_067073200.1"/>
</dbReference>
<evidence type="ECO:0000256" key="11">
    <source>
        <dbReference type="PIRSR" id="PIRSR605792-51"/>
    </source>
</evidence>
<dbReference type="FunFam" id="3.40.30.10:FF:000017">
    <property type="entry name" value="Protein disulfide-isomerase A4"/>
    <property type="match status" value="1"/>
</dbReference>
<evidence type="ECO:0000256" key="4">
    <source>
        <dbReference type="ARBA" id="ARBA00012723"/>
    </source>
</evidence>
<dbReference type="InterPro" id="IPR005792">
    <property type="entry name" value="Prot_disulphide_isomerase"/>
</dbReference>
<evidence type="ECO:0000313" key="15">
    <source>
        <dbReference type="EnsemblMetazoa" id="CLYHEMP012016.1"/>
    </source>
</evidence>
<comment type="catalytic activity">
    <reaction evidence="1 13">
        <text>Catalyzes the rearrangement of -S-S- bonds in proteins.</text>
        <dbReference type="EC" id="5.3.4.1"/>
    </reaction>
</comment>
<keyword evidence="16" id="KW-1185">Reference proteome</keyword>
<dbReference type="InterPro" id="IPR036249">
    <property type="entry name" value="Thioredoxin-like_sf"/>
</dbReference>
<name>A0A7M5VET4_9CNID</name>